<dbReference type="InterPro" id="IPR000531">
    <property type="entry name" value="Beta-barrel_TonB"/>
</dbReference>
<reference evidence="5 6" key="1">
    <citation type="submission" date="2023-08" db="EMBL/GenBank/DDBJ databases">
        <title>Genomic and mutational analysis of Pseudomonas syringae pv. tagetis EB037 pathogenicity on sunflower.</title>
        <authorList>
            <person name="Maul J.E."/>
        </authorList>
    </citation>
    <scope>NUCLEOTIDE SEQUENCE [LARGE SCALE GENOMIC DNA]</scope>
    <source>
        <strain evidence="5 6">EB037_T1</strain>
    </source>
</reference>
<dbReference type="Pfam" id="PF00593">
    <property type="entry name" value="TonB_dep_Rec_b-barrel"/>
    <property type="match status" value="1"/>
</dbReference>
<keyword evidence="2" id="KW-0472">Membrane</keyword>
<comment type="caution">
    <text evidence="5">The sequence shown here is derived from an EMBL/GenBank/DDBJ whole genome shotgun (WGS) entry which is preliminary data.</text>
</comment>
<evidence type="ECO:0000256" key="2">
    <source>
        <dbReference type="ARBA" id="ARBA00023136"/>
    </source>
</evidence>
<keyword evidence="3" id="KW-0998">Cell outer membrane</keyword>
<dbReference type="Gene3D" id="2.40.170.20">
    <property type="entry name" value="TonB-dependent receptor, beta-barrel domain"/>
    <property type="match status" value="1"/>
</dbReference>
<accession>A0ABW7NWQ7</accession>
<evidence type="ECO:0000259" key="4">
    <source>
        <dbReference type="Pfam" id="PF00593"/>
    </source>
</evidence>
<evidence type="ECO:0000256" key="3">
    <source>
        <dbReference type="ARBA" id="ARBA00023237"/>
    </source>
</evidence>
<evidence type="ECO:0000313" key="6">
    <source>
        <dbReference type="Proteomes" id="UP001610657"/>
    </source>
</evidence>
<keyword evidence="5" id="KW-0675">Receptor</keyword>
<organism evidence="5 6">
    <name type="scientific">Pseudomonas syringae pv. tagetis</name>
    <dbReference type="NCBI Taxonomy" id="129140"/>
    <lineage>
        <taxon>Bacteria</taxon>
        <taxon>Pseudomonadati</taxon>
        <taxon>Pseudomonadota</taxon>
        <taxon>Gammaproteobacteria</taxon>
        <taxon>Pseudomonadales</taxon>
        <taxon>Pseudomonadaceae</taxon>
        <taxon>Pseudomonas</taxon>
    </lineage>
</organism>
<dbReference type="EMBL" id="JAVCQK010000727">
    <property type="protein sequence ID" value="MFH7519332.1"/>
    <property type="molecule type" value="Genomic_DNA"/>
</dbReference>
<dbReference type="Proteomes" id="UP001610657">
    <property type="component" value="Unassembled WGS sequence"/>
</dbReference>
<keyword evidence="6" id="KW-1185">Reference proteome</keyword>
<evidence type="ECO:0000256" key="1">
    <source>
        <dbReference type="ARBA" id="ARBA00004442"/>
    </source>
</evidence>
<dbReference type="RefSeq" id="WP_395578007.1">
    <property type="nucleotide sequence ID" value="NZ_JAVCQK010000727.1"/>
</dbReference>
<proteinExistence type="predicted"/>
<name>A0ABW7NWQ7_9PSED</name>
<feature type="non-terminal residue" evidence="5">
    <location>
        <position position="77"/>
    </location>
</feature>
<feature type="non-terminal residue" evidence="5">
    <location>
        <position position="1"/>
    </location>
</feature>
<dbReference type="InterPro" id="IPR036942">
    <property type="entry name" value="Beta-barrel_TonB_sf"/>
</dbReference>
<sequence length="77" mass="8336">LLAKATDTISLYTNYIEGLSQGATAPMTAANAGDVFAPFRTRQKELGLKLDLGSFAHTLSVYEIKRPSSYTDPITNI</sequence>
<dbReference type="SUPFAM" id="SSF56935">
    <property type="entry name" value="Porins"/>
    <property type="match status" value="1"/>
</dbReference>
<feature type="domain" description="TonB-dependent receptor-like beta-barrel" evidence="4">
    <location>
        <begin position="4"/>
        <end position="66"/>
    </location>
</feature>
<evidence type="ECO:0000313" key="5">
    <source>
        <dbReference type="EMBL" id="MFH7519332.1"/>
    </source>
</evidence>
<gene>
    <name evidence="5" type="ORF">RA271_30075</name>
</gene>
<protein>
    <submittedName>
        <fullName evidence="5">TonB-dependent receptor</fullName>
    </submittedName>
</protein>
<comment type="subcellular location">
    <subcellularLocation>
        <location evidence="1">Cell outer membrane</location>
    </subcellularLocation>
</comment>